<dbReference type="VEuPathDB" id="FungiDB:A1Q1_08298"/>
<accession>J5TEZ5</accession>
<name>J5TEZ5_TRIAS</name>
<feature type="region of interest" description="Disordered" evidence="1">
    <location>
        <begin position="68"/>
        <end position="117"/>
    </location>
</feature>
<dbReference type="HOGENOM" id="CLU_928092_0_0_1"/>
<sequence>MSCSLILVPVPIPDFAKPAPPNCCHSLASQRQSLPTISPPVTPIDKLVSAVTLQRRANNQMWRDVVLPSLKSTPSRRSQQETSQPAQVDKEHCLAPNGSSSAWRPPFRSQSNVPSRDVQGSLIATHDKVPFGDAPERIQKSPVPKLLVSRPTPLGRIDEENVTSGTARGDESPAEADAALHEPIQEWPMPSGVWADDYGDDDVVSDVWRRVFSNEIRNLELRSIVKNWPAATGYWASSLRYDESISWPEDWCDPVTAVALLEREDGVEFRSMPEGQPKSSGRKGKKRKRKNNRWRGSRRG</sequence>
<evidence type="ECO:0000313" key="2">
    <source>
        <dbReference type="EMBL" id="EJT50596.1"/>
    </source>
</evidence>
<dbReference type="EMBL" id="ALBS01000097">
    <property type="protein sequence ID" value="EJT50596.1"/>
    <property type="molecule type" value="Genomic_DNA"/>
</dbReference>
<dbReference type="KEGG" id="tasa:A1Q1_08298"/>
<reference evidence="2 3" key="1">
    <citation type="journal article" date="2012" name="Eukaryot. Cell">
        <title>Draft genome sequence of CBS 2479, the standard type strain of Trichosporon asahii.</title>
        <authorList>
            <person name="Yang R.Y."/>
            <person name="Li H.T."/>
            <person name="Zhu H."/>
            <person name="Zhou G.P."/>
            <person name="Wang M."/>
            <person name="Wang L."/>
        </authorList>
    </citation>
    <scope>NUCLEOTIDE SEQUENCE [LARGE SCALE GENOMIC DNA]</scope>
    <source>
        <strain evidence="3">ATCC 90039 / CBS 2479 / JCM 2466 / KCTC 7840 / NCYC 2677 / UAMH 7654</strain>
    </source>
</reference>
<dbReference type="GeneID" id="25991810"/>
<feature type="compositionally biased region" description="Basic residues" evidence="1">
    <location>
        <begin position="280"/>
        <end position="300"/>
    </location>
</feature>
<dbReference type="AlphaFoldDB" id="J5TEZ5"/>
<gene>
    <name evidence="2" type="ORF">A1Q1_08298</name>
</gene>
<feature type="compositionally biased region" description="Polar residues" evidence="1">
    <location>
        <begin position="70"/>
        <end position="86"/>
    </location>
</feature>
<feature type="compositionally biased region" description="Polar residues" evidence="1">
    <location>
        <begin position="97"/>
        <end position="114"/>
    </location>
</feature>
<evidence type="ECO:0000313" key="3">
    <source>
        <dbReference type="Proteomes" id="UP000002748"/>
    </source>
</evidence>
<dbReference type="RefSeq" id="XP_014181920.1">
    <property type="nucleotide sequence ID" value="XM_014326445.1"/>
</dbReference>
<proteinExistence type="predicted"/>
<dbReference type="Proteomes" id="UP000002748">
    <property type="component" value="Unassembled WGS sequence"/>
</dbReference>
<comment type="caution">
    <text evidence="2">The sequence shown here is derived from an EMBL/GenBank/DDBJ whole genome shotgun (WGS) entry which is preliminary data.</text>
</comment>
<organism evidence="2 3">
    <name type="scientific">Trichosporon asahii var. asahii (strain ATCC 90039 / CBS 2479 / JCM 2466 / KCTC 7840 / NBRC 103889/ NCYC 2677 / UAMH 7654)</name>
    <name type="common">Yeast</name>
    <dbReference type="NCBI Taxonomy" id="1186058"/>
    <lineage>
        <taxon>Eukaryota</taxon>
        <taxon>Fungi</taxon>
        <taxon>Dikarya</taxon>
        <taxon>Basidiomycota</taxon>
        <taxon>Agaricomycotina</taxon>
        <taxon>Tremellomycetes</taxon>
        <taxon>Trichosporonales</taxon>
        <taxon>Trichosporonaceae</taxon>
        <taxon>Trichosporon</taxon>
    </lineage>
</organism>
<evidence type="ECO:0000256" key="1">
    <source>
        <dbReference type="SAM" id="MobiDB-lite"/>
    </source>
</evidence>
<protein>
    <submittedName>
        <fullName evidence="2">Uncharacterized protein</fullName>
    </submittedName>
</protein>
<feature type="region of interest" description="Disordered" evidence="1">
    <location>
        <begin position="266"/>
        <end position="300"/>
    </location>
</feature>
<feature type="region of interest" description="Disordered" evidence="1">
    <location>
        <begin position="147"/>
        <end position="175"/>
    </location>
</feature>